<dbReference type="PANTHER" id="PTHR28013:SF3">
    <property type="entry name" value="PROTEIN DCV1-RELATED"/>
    <property type="match status" value="1"/>
</dbReference>
<keyword evidence="4 6" id="KW-0472">Membrane</keyword>
<evidence type="ECO:0000256" key="6">
    <source>
        <dbReference type="SAM" id="Phobius"/>
    </source>
</evidence>
<feature type="transmembrane region" description="Helical" evidence="6">
    <location>
        <begin position="190"/>
        <end position="217"/>
    </location>
</feature>
<evidence type="ECO:0000313" key="7">
    <source>
        <dbReference type="EMBL" id="TDL18063.1"/>
    </source>
</evidence>
<name>A0A4Y7PRK7_9AGAM</name>
<feature type="transmembrane region" description="Helical" evidence="6">
    <location>
        <begin position="144"/>
        <end position="170"/>
    </location>
</feature>
<organism evidence="7 8">
    <name type="scientific">Rickenella mellea</name>
    <dbReference type="NCBI Taxonomy" id="50990"/>
    <lineage>
        <taxon>Eukaryota</taxon>
        <taxon>Fungi</taxon>
        <taxon>Dikarya</taxon>
        <taxon>Basidiomycota</taxon>
        <taxon>Agaricomycotina</taxon>
        <taxon>Agaricomycetes</taxon>
        <taxon>Hymenochaetales</taxon>
        <taxon>Rickenellaceae</taxon>
        <taxon>Rickenella</taxon>
    </lineage>
</organism>
<sequence length="253" mass="26909">MGMHYLRRHRKISTVISISLLLSFLLLFFVSLSTSVIKGLYFLGIRGTSDNYKHGPQTNLAIRVTLGMWGYCTLSELGETICSAPRLGFNLSDAFLKEIGPAGVLQAGLKALSAIIVMHVVCCALTLIAFLLSISIDIHASAVCACIICIIDAILTTLICAVDVAIAAIATSKSPTLSRGLIVGDFGPAVILTILATVLQWIAVVLLCMVICSCLHLGGGRAKVMKENERHELPANGVSPEKEGAPVKSAFEN</sequence>
<evidence type="ECO:0000256" key="5">
    <source>
        <dbReference type="SAM" id="MobiDB-lite"/>
    </source>
</evidence>
<dbReference type="GO" id="GO:0035838">
    <property type="term" value="C:growing cell tip"/>
    <property type="evidence" value="ECO:0007669"/>
    <property type="project" value="TreeGrafter"/>
</dbReference>
<dbReference type="EMBL" id="ML170213">
    <property type="protein sequence ID" value="TDL18063.1"/>
    <property type="molecule type" value="Genomic_DNA"/>
</dbReference>
<keyword evidence="2 6" id="KW-0812">Transmembrane</keyword>
<protein>
    <recommendedName>
        <fullName evidence="9">Pali-domain-containing protein</fullName>
    </recommendedName>
</protein>
<dbReference type="PANTHER" id="PTHR28013">
    <property type="entry name" value="PROTEIN DCV1-RELATED"/>
    <property type="match status" value="1"/>
</dbReference>
<dbReference type="Pfam" id="PF06687">
    <property type="entry name" value="SUR7"/>
    <property type="match status" value="1"/>
</dbReference>
<evidence type="ECO:0008006" key="9">
    <source>
        <dbReference type="Google" id="ProtNLM"/>
    </source>
</evidence>
<gene>
    <name evidence="7" type="ORF">BD410DRAFT_793758</name>
</gene>
<accession>A0A4Y7PRK7</accession>
<reference evidence="7 8" key="1">
    <citation type="submission" date="2018-06" db="EMBL/GenBank/DDBJ databases">
        <title>A transcriptomic atlas of mushroom development highlights an independent origin of complex multicellularity.</title>
        <authorList>
            <consortium name="DOE Joint Genome Institute"/>
            <person name="Krizsan K."/>
            <person name="Almasi E."/>
            <person name="Merenyi Z."/>
            <person name="Sahu N."/>
            <person name="Viragh M."/>
            <person name="Koszo T."/>
            <person name="Mondo S."/>
            <person name="Kiss B."/>
            <person name="Balint B."/>
            <person name="Kues U."/>
            <person name="Barry K."/>
            <person name="Hegedus J.C."/>
            <person name="Henrissat B."/>
            <person name="Johnson J."/>
            <person name="Lipzen A."/>
            <person name="Ohm R."/>
            <person name="Nagy I."/>
            <person name="Pangilinan J."/>
            <person name="Yan J."/>
            <person name="Xiong Y."/>
            <person name="Grigoriev I.V."/>
            <person name="Hibbett D.S."/>
            <person name="Nagy L.G."/>
        </authorList>
    </citation>
    <scope>NUCLEOTIDE SEQUENCE [LARGE SCALE GENOMIC DNA]</scope>
    <source>
        <strain evidence="7 8">SZMC22713</strain>
    </source>
</reference>
<feature type="transmembrane region" description="Helical" evidence="6">
    <location>
        <begin position="12"/>
        <end position="32"/>
    </location>
</feature>
<feature type="region of interest" description="Disordered" evidence="5">
    <location>
        <begin position="233"/>
        <end position="253"/>
    </location>
</feature>
<dbReference type="Proteomes" id="UP000294933">
    <property type="component" value="Unassembled WGS sequence"/>
</dbReference>
<dbReference type="VEuPathDB" id="FungiDB:BD410DRAFT_793758"/>
<keyword evidence="3 6" id="KW-1133">Transmembrane helix</keyword>
<dbReference type="STRING" id="50990.A0A4Y7PRK7"/>
<evidence type="ECO:0000256" key="4">
    <source>
        <dbReference type="ARBA" id="ARBA00023136"/>
    </source>
</evidence>
<dbReference type="InterPro" id="IPR051380">
    <property type="entry name" value="pH-response_reg_palI/RIM9"/>
</dbReference>
<dbReference type="InterPro" id="IPR009571">
    <property type="entry name" value="SUR7/Rim9-like_fungi"/>
</dbReference>
<proteinExistence type="predicted"/>
<evidence type="ECO:0000256" key="2">
    <source>
        <dbReference type="ARBA" id="ARBA00022692"/>
    </source>
</evidence>
<evidence type="ECO:0000256" key="1">
    <source>
        <dbReference type="ARBA" id="ARBA00004141"/>
    </source>
</evidence>
<dbReference type="AlphaFoldDB" id="A0A4Y7PRK7"/>
<comment type="subcellular location">
    <subcellularLocation>
        <location evidence="1">Membrane</location>
        <topology evidence="1">Multi-pass membrane protein</topology>
    </subcellularLocation>
</comment>
<dbReference type="OrthoDB" id="2354757at2759"/>
<dbReference type="GO" id="GO:0005886">
    <property type="term" value="C:plasma membrane"/>
    <property type="evidence" value="ECO:0007669"/>
    <property type="project" value="InterPro"/>
</dbReference>
<evidence type="ECO:0000256" key="3">
    <source>
        <dbReference type="ARBA" id="ARBA00022989"/>
    </source>
</evidence>
<keyword evidence="8" id="KW-1185">Reference proteome</keyword>
<feature type="transmembrane region" description="Helical" evidence="6">
    <location>
        <begin position="111"/>
        <end position="132"/>
    </location>
</feature>
<dbReference type="GO" id="GO:0032153">
    <property type="term" value="C:cell division site"/>
    <property type="evidence" value="ECO:0007669"/>
    <property type="project" value="TreeGrafter"/>
</dbReference>
<evidence type="ECO:0000313" key="8">
    <source>
        <dbReference type="Proteomes" id="UP000294933"/>
    </source>
</evidence>